<dbReference type="EMBL" id="KE560848">
    <property type="protein sequence ID" value="EPZ35280.1"/>
    <property type="molecule type" value="Genomic_DNA"/>
</dbReference>
<dbReference type="Gene3D" id="3.40.50.300">
    <property type="entry name" value="P-loop containing nucleotide triphosphate hydrolases"/>
    <property type="match status" value="1"/>
</dbReference>
<evidence type="ECO:0000313" key="3">
    <source>
        <dbReference type="EMBL" id="EPZ35280.1"/>
    </source>
</evidence>
<keyword evidence="4" id="KW-1185">Reference proteome</keyword>
<dbReference type="Proteomes" id="UP000030755">
    <property type="component" value="Unassembled WGS sequence"/>
</dbReference>
<feature type="region of interest" description="Disordered" evidence="1">
    <location>
        <begin position="766"/>
        <end position="792"/>
    </location>
</feature>
<dbReference type="GO" id="GO:0005739">
    <property type="term" value="C:mitochondrion"/>
    <property type="evidence" value="ECO:0007669"/>
    <property type="project" value="TreeGrafter"/>
</dbReference>
<evidence type="ECO:0000313" key="4">
    <source>
        <dbReference type="Proteomes" id="UP000030755"/>
    </source>
</evidence>
<dbReference type="Pfam" id="PF01926">
    <property type="entry name" value="MMR_HSR1"/>
    <property type="match status" value="1"/>
</dbReference>
<reference evidence="3 4" key="1">
    <citation type="journal article" date="2013" name="Curr. Biol.">
        <title>Shared signatures of parasitism and phylogenomics unite Cryptomycota and microsporidia.</title>
        <authorList>
            <person name="James T.Y."/>
            <person name="Pelin A."/>
            <person name="Bonen L."/>
            <person name="Ahrendt S."/>
            <person name="Sain D."/>
            <person name="Corradi N."/>
            <person name="Stajich J.E."/>
        </authorList>
    </citation>
    <scope>NUCLEOTIDE SEQUENCE [LARGE SCALE GENOMIC DNA]</scope>
    <source>
        <strain evidence="3 4">CSF55</strain>
    </source>
</reference>
<dbReference type="AlphaFoldDB" id="A0A075AY79"/>
<sequence>MFLSFSVHFRRHQVQRSLLIRTKTNIIDNPQYLASQCSGCGAKFHDTDETKPGYLKDYLLRAEKWVAQFEKFYGTPTKGIQPRNFLQRYFGSERKLSRLEVERMQKRAEMKSEEVKEKTRTGYLDFMKVCYKDMPERVSEALESVKNPTTIKLVPSLTKDIVFDENMENEALAELLRHRFQETTGKNYDELMEESKKNEEKRKALESMTKEEKEFQDILFEDDELKELRGEENLDVGNFVEKSENTLVFEDPVSFTFNVVTEDILKRVNKEYLKPLICTRCHTLKFKSVAIGKRSEIVNNLWTKIIGKSVKCIIVYIVDVLDFPGSFINNLYDVFPEESRVLLIGNKVDVLPEYIDQNQLRHWLKEEAQKRGLKNIDQLILTSGKENICAMKLGKEIYKMSCFFAKPENVSVFFVGSTNVGKSTLWNSIINEFDIKTSALTTCSPEPGTTVGFLKLALEHLKPKDFNESVQFPANGFVYDTPGINNPHSFSNVLKLKEIEMISFKEKIVPVSWRVKQGQSLFIGGLVRLDYVSGTEPIFITMMVSKYVIGHLVETTNANDEYEKMAGDESRKTKYLLPPLGGKERMKDFPPLQKAMTIKPNCSQMRIPISDFVFSGLGWVCFTSAGAKNVTIDVFTPNGIKPYEREPFYLEAAIHGMSGYKKGKENYYKTDKLSIAEIEHVEKNAARFIYLKEKSKFTKKKRALLKETLETLKTDKKYEDFSYHELAEEAESIDLKPPSLQEITLARAKIVHEKINKRKEELEKFKNSKQQYFDPPNEETEELNTQEVENDV</sequence>
<organism evidence="3 4">
    <name type="scientific">Rozella allomycis (strain CSF55)</name>
    <dbReference type="NCBI Taxonomy" id="988480"/>
    <lineage>
        <taxon>Eukaryota</taxon>
        <taxon>Fungi</taxon>
        <taxon>Fungi incertae sedis</taxon>
        <taxon>Cryptomycota</taxon>
        <taxon>Cryptomycota incertae sedis</taxon>
        <taxon>Rozella</taxon>
    </lineage>
</organism>
<dbReference type="OrthoDB" id="1696305at2759"/>
<dbReference type="HOGENOM" id="CLU_354565_0_0_1"/>
<dbReference type="PANTHER" id="PTHR46434:SF1">
    <property type="entry name" value="GENETIC INTERACTOR OF PROHIBITINS 3, MITOCHONDRIAL"/>
    <property type="match status" value="1"/>
</dbReference>
<dbReference type="GO" id="GO:0005525">
    <property type="term" value="F:GTP binding"/>
    <property type="evidence" value="ECO:0007669"/>
    <property type="project" value="InterPro"/>
</dbReference>
<accession>A0A075AY79</accession>
<name>A0A075AY79_ROZAC</name>
<dbReference type="InterPro" id="IPR050896">
    <property type="entry name" value="Mito_lipid_metab_GTPase"/>
</dbReference>
<proteinExistence type="predicted"/>
<feature type="domain" description="G" evidence="2">
    <location>
        <begin position="412"/>
        <end position="485"/>
    </location>
</feature>
<protein>
    <recommendedName>
        <fullName evidence="2">G domain-containing protein</fullName>
    </recommendedName>
</protein>
<dbReference type="InterPro" id="IPR027417">
    <property type="entry name" value="P-loop_NTPase"/>
</dbReference>
<evidence type="ECO:0000259" key="2">
    <source>
        <dbReference type="Pfam" id="PF01926"/>
    </source>
</evidence>
<dbReference type="PANTHER" id="PTHR46434">
    <property type="entry name" value="GENETIC INTERACTOR OF PROHIBITINS 3, MITOCHONDRIAL"/>
    <property type="match status" value="1"/>
</dbReference>
<dbReference type="STRING" id="988480.A0A075AY79"/>
<feature type="compositionally biased region" description="Acidic residues" evidence="1">
    <location>
        <begin position="776"/>
        <end position="792"/>
    </location>
</feature>
<dbReference type="InterPro" id="IPR006073">
    <property type="entry name" value="GTP-bd"/>
</dbReference>
<dbReference type="SUPFAM" id="SSF52540">
    <property type="entry name" value="P-loop containing nucleoside triphosphate hydrolases"/>
    <property type="match status" value="1"/>
</dbReference>
<gene>
    <name evidence="3" type="ORF">O9G_000676</name>
</gene>
<evidence type="ECO:0000256" key="1">
    <source>
        <dbReference type="SAM" id="MobiDB-lite"/>
    </source>
</evidence>